<dbReference type="InterPro" id="IPR029058">
    <property type="entry name" value="AB_hydrolase_fold"/>
</dbReference>
<comment type="caution">
    <text evidence="2">The sequence shown here is derived from an EMBL/GenBank/DDBJ whole genome shotgun (WGS) entry which is preliminary data.</text>
</comment>
<name>A0A9P7YHR6_9HELO</name>
<dbReference type="SUPFAM" id="SSF53474">
    <property type="entry name" value="alpha/beta-Hydrolases"/>
    <property type="match status" value="1"/>
</dbReference>
<evidence type="ECO:0000313" key="3">
    <source>
        <dbReference type="Proteomes" id="UP000824998"/>
    </source>
</evidence>
<dbReference type="OrthoDB" id="17560at2759"/>
<accession>A0A9P7YHR6</accession>
<dbReference type="EMBL" id="MU251507">
    <property type="protein sequence ID" value="KAG9233300.1"/>
    <property type="molecule type" value="Genomic_DNA"/>
</dbReference>
<dbReference type="PANTHER" id="PTHR17630">
    <property type="entry name" value="DIENELACTONE HYDROLASE"/>
    <property type="match status" value="1"/>
</dbReference>
<gene>
    <name evidence="2" type="ORF">BJ875DRAFT_505478</name>
</gene>
<evidence type="ECO:0000259" key="1">
    <source>
        <dbReference type="Pfam" id="PF01738"/>
    </source>
</evidence>
<keyword evidence="2" id="KW-0378">Hydrolase</keyword>
<dbReference type="Proteomes" id="UP000824998">
    <property type="component" value="Unassembled WGS sequence"/>
</dbReference>
<protein>
    <submittedName>
        <fullName evidence="2">Dienelactone hydrolase</fullName>
    </submittedName>
</protein>
<keyword evidence="3" id="KW-1185">Reference proteome</keyword>
<feature type="domain" description="Dienelactone hydrolase" evidence="1">
    <location>
        <begin position="5"/>
        <end position="205"/>
    </location>
</feature>
<dbReference type="AlphaFoldDB" id="A0A9P7YHR6"/>
<dbReference type="PANTHER" id="PTHR17630:SF44">
    <property type="entry name" value="PROTEIN AIM2"/>
    <property type="match status" value="1"/>
</dbReference>
<dbReference type="GO" id="GO:0016787">
    <property type="term" value="F:hydrolase activity"/>
    <property type="evidence" value="ECO:0007669"/>
    <property type="project" value="UniProtKB-KW"/>
</dbReference>
<evidence type="ECO:0000313" key="2">
    <source>
        <dbReference type="EMBL" id="KAG9233300.1"/>
    </source>
</evidence>
<reference evidence="2" key="1">
    <citation type="journal article" date="2021" name="IMA Fungus">
        <title>Genomic characterization of three marine fungi, including Emericellopsis atlantica sp. nov. with signatures of a generalist lifestyle and marine biomass degradation.</title>
        <authorList>
            <person name="Hagestad O.C."/>
            <person name="Hou L."/>
            <person name="Andersen J.H."/>
            <person name="Hansen E.H."/>
            <person name="Altermark B."/>
            <person name="Li C."/>
            <person name="Kuhnert E."/>
            <person name="Cox R.J."/>
            <person name="Crous P.W."/>
            <person name="Spatafora J.W."/>
            <person name="Lail K."/>
            <person name="Amirebrahimi M."/>
            <person name="Lipzen A."/>
            <person name="Pangilinan J."/>
            <person name="Andreopoulos W."/>
            <person name="Hayes R.D."/>
            <person name="Ng V."/>
            <person name="Grigoriev I.V."/>
            <person name="Jackson S.A."/>
            <person name="Sutton T.D.S."/>
            <person name="Dobson A.D.W."/>
            <person name="Rama T."/>
        </authorList>
    </citation>
    <scope>NUCLEOTIDE SEQUENCE</scope>
    <source>
        <strain evidence="2">TRa018bII</strain>
    </source>
</reference>
<dbReference type="Pfam" id="PF01738">
    <property type="entry name" value="DLH"/>
    <property type="match status" value="1"/>
</dbReference>
<sequence length="207" mass="22480">MKTDRAVLFLTDIFGVQFVNNRLLADNFARAGYFVAAPDLFKADPVGINQLSDPTFSFADWNSKHPQVVIDGIIDSIISALQSQFGSKKIAAAGYCFGGKFVTRHLAPGNGLDVGFTAHPSNVLDAEYQAVANPLSIAFGDLDTANPPAARASAESILRASNIAFQTSLYSNAEHGFAVRTNLSDPQKKFAQESAYYQAVRFFDTWM</sequence>
<dbReference type="InterPro" id="IPR002925">
    <property type="entry name" value="Dienelactn_hydro"/>
</dbReference>
<proteinExistence type="predicted"/>
<dbReference type="Gene3D" id="3.40.50.1820">
    <property type="entry name" value="alpha/beta hydrolase"/>
    <property type="match status" value="1"/>
</dbReference>
<organism evidence="2 3">
    <name type="scientific">Amylocarpus encephaloides</name>
    <dbReference type="NCBI Taxonomy" id="45428"/>
    <lineage>
        <taxon>Eukaryota</taxon>
        <taxon>Fungi</taxon>
        <taxon>Dikarya</taxon>
        <taxon>Ascomycota</taxon>
        <taxon>Pezizomycotina</taxon>
        <taxon>Leotiomycetes</taxon>
        <taxon>Helotiales</taxon>
        <taxon>Helotiales incertae sedis</taxon>
        <taxon>Amylocarpus</taxon>
    </lineage>
</organism>